<keyword evidence="5" id="KW-0418">Kinase</keyword>
<evidence type="ECO:0000259" key="10">
    <source>
        <dbReference type="PROSITE" id="PS51545"/>
    </source>
</evidence>
<dbReference type="EC" id="2.7.1.137" evidence="1"/>
<sequence>MRIARPRSPESFKYVHSCDLNAFVQIMICDLSGVFRDPTDPTRKLRDLLVEATVYCEGEKVGFPVSTAYSPRPAAAREQLIHSFGQWLTLPVRYCDLSRDAYVHFTIWEHLTKEEDEFTTCGSASGFPNTLVAQATMHFFCERGVLKRDTIELRVHPGGTPDHRANWEEREEWVGHSLKSDEAAHLYQSCAVYKSMKERGTRHDEDAWLSRISFMQIERLKTGHQQALRDLFLVVKMSYIRHGDYCYDVVYYERSSTETRLCLSTVQTGVDLWRGGDAEIGLENLSEAKHTQMARFIGSTQNAKSLKPNREAKAKLEQLLQHPSSLPLTFEQRDLVWKFRYFLQRESRALTKFVRSVNWENAVEEQQALELLKDWRAIEAEDALELLSPSITHPAVRGYAVSRLIEATSHENIILFLPQLVQALKYEPQQDAVIHSSTYINSGLLAAATAEMDGGGMRQEHWDIPTEHLASVLIKLALTSMTMANFLYWHLKVEAEVTKNTENPEESAMYEQILKRLFDELQKASPLSAQSAQAIKLQQQWVENLQKVLSESKGAGGDIKYKEKILRTNLLKAKTLSDQEIRGLVLPLDPNYRIEGMLAESANIFNSKAMPMKLTLRVASQMALTSRSPQPEEYTFIFKQGDDLRQDQLVIQMIRLMDRLMKRDQLDLRLTPYSVLATGLTEGFVQFVKATPLRDIFTQYQTIPAYLQAKRPSRDHPLKIETEVVENYVRSLAGYSIVCYILGIGDRHNDNLLLCENGKLFHVDFGYMLGRDPKPLPPPMKLSSEMMLLISSDQKWYDEFISYCDSAFKILRRNANVILNLFSLMLDAGIPDIAIEKDKAVFKIETRMQLGLNEEQASQFMMKLIESSQQAKMPVLVDFIHDFKLRFF</sequence>
<dbReference type="InterPro" id="IPR035892">
    <property type="entry name" value="C2_domain_sf"/>
</dbReference>
<keyword evidence="3" id="KW-0808">Transferase</keyword>
<dbReference type="Proteomes" id="UP001177023">
    <property type="component" value="Unassembled WGS sequence"/>
</dbReference>
<evidence type="ECO:0000313" key="12">
    <source>
        <dbReference type="EMBL" id="CAJ0578216.1"/>
    </source>
</evidence>
<feature type="domain" description="PIK helical" evidence="10">
    <location>
        <begin position="302"/>
        <end position="516"/>
    </location>
</feature>
<comment type="caution">
    <text evidence="12">The sequence shown here is derived from an EMBL/GenBank/DDBJ whole genome shotgun (WGS) entry which is preliminary data.</text>
</comment>
<dbReference type="SMART" id="SM00142">
    <property type="entry name" value="PI3K_C2"/>
    <property type="match status" value="1"/>
</dbReference>
<accession>A0AA36D086</accession>
<evidence type="ECO:0000256" key="6">
    <source>
        <dbReference type="ARBA" id="ARBA00022840"/>
    </source>
</evidence>
<feature type="domain" description="C2 PI3K-type" evidence="11">
    <location>
        <begin position="20"/>
        <end position="203"/>
    </location>
</feature>
<dbReference type="GO" id="GO:0000407">
    <property type="term" value="C:phagophore assembly site"/>
    <property type="evidence" value="ECO:0007669"/>
    <property type="project" value="TreeGrafter"/>
</dbReference>
<dbReference type="EMBL" id="CATQJA010002653">
    <property type="protein sequence ID" value="CAJ0578216.1"/>
    <property type="molecule type" value="Genomic_DNA"/>
</dbReference>
<dbReference type="PROSITE" id="PS00916">
    <property type="entry name" value="PI3_4_KINASE_2"/>
    <property type="match status" value="1"/>
</dbReference>
<dbReference type="PROSITE" id="PS51547">
    <property type="entry name" value="C2_PI3K"/>
    <property type="match status" value="1"/>
</dbReference>
<dbReference type="GO" id="GO:0005524">
    <property type="term" value="F:ATP binding"/>
    <property type="evidence" value="ECO:0007669"/>
    <property type="project" value="UniProtKB-KW"/>
</dbReference>
<dbReference type="SMART" id="SM00145">
    <property type="entry name" value="PI3Ka"/>
    <property type="match status" value="1"/>
</dbReference>
<dbReference type="Gene3D" id="2.60.40.150">
    <property type="entry name" value="C2 domain"/>
    <property type="match status" value="1"/>
</dbReference>
<dbReference type="PROSITE" id="PS51545">
    <property type="entry name" value="PIK_HELICAL"/>
    <property type="match status" value="1"/>
</dbReference>
<dbReference type="PROSITE" id="PS50290">
    <property type="entry name" value="PI3_4_KINASE_3"/>
    <property type="match status" value="1"/>
</dbReference>
<dbReference type="InterPro" id="IPR036940">
    <property type="entry name" value="PI3/4_kinase_cat_sf"/>
</dbReference>
<evidence type="ECO:0000256" key="1">
    <source>
        <dbReference type="ARBA" id="ARBA00012073"/>
    </source>
</evidence>
<dbReference type="InterPro" id="IPR002420">
    <property type="entry name" value="PI3K-type_C2_dom"/>
</dbReference>
<dbReference type="InterPro" id="IPR001263">
    <property type="entry name" value="PI3K_accessory_dom"/>
</dbReference>
<dbReference type="InterPro" id="IPR000403">
    <property type="entry name" value="PI3/4_kinase_cat_dom"/>
</dbReference>
<evidence type="ECO:0000256" key="7">
    <source>
        <dbReference type="ARBA" id="ARBA00029930"/>
    </source>
</evidence>
<dbReference type="InterPro" id="IPR018936">
    <property type="entry name" value="PI3/4_kinase_CS"/>
</dbReference>
<dbReference type="SUPFAM" id="SSF48371">
    <property type="entry name" value="ARM repeat"/>
    <property type="match status" value="1"/>
</dbReference>
<feature type="non-terminal residue" evidence="12">
    <location>
        <position position="1"/>
    </location>
</feature>
<dbReference type="Pfam" id="PF00792">
    <property type="entry name" value="PI3K_C2"/>
    <property type="match status" value="1"/>
</dbReference>
<dbReference type="Gene3D" id="1.10.1070.11">
    <property type="entry name" value="Phosphatidylinositol 3-/4-kinase, catalytic domain"/>
    <property type="match status" value="1"/>
</dbReference>
<reference evidence="12" key="1">
    <citation type="submission" date="2023-06" db="EMBL/GenBank/DDBJ databases">
        <authorList>
            <person name="Delattre M."/>
        </authorList>
    </citation>
    <scope>NUCLEOTIDE SEQUENCE</scope>
    <source>
        <strain evidence="12">AF72</strain>
    </source>
</reference>
<evidence type="ECO:0000256" key="4">
    <source>
        <dbReference type="ARBA" id="ARBA00022741"/>
    </source>
</evidence>
<dbReference type="Pfam" id="PF00454">
    <property type="entry name" value="PI3_PI4_kinase"/>
    <property type="match status" value="1"/>
</dbReference>
<dbReference type="InterPro" id="IPR011009">
    <property type="entry name" value="Kinase-like_dom_sf"/>
</dbReference>
<dbReference type="GO" id="GO:0000045">
    <property type="term" value="P:autophagosome assembly"/>
    <property type="evidence" value="ECO:0007669"/>
    <property type="project" value="TreeGrafter"/>
</dbReference>
<dbReference type="GO" id="GO:0016303">
    <property type="term" value="F:1-phosphatidylinositol-3-kinase activity"/>
    <property type="evidence" value="ECO:0007669"/>
    <property type="project" value="UniProtKB-EC"/>
</dbReference>
<dbReference type="PIRSF" id="PIRSF000587">
    <property type="entry name" value="PI3K_Vps34"/>
    <property type="match status" value="1"/>
</dbReference>
<dbReference type="PROSITE" id="PS00915">
    <property type="entry name" value="PI3_4_KINASE_1"/>
    <property type="match status" value="1"/>
</dbReference>
<evidence type="ECO:0000256" key="8">
    <source>
        <dbReference type="PROSITE-ProRule" id="PRU00880"/>
    </source>
</evidence>
<keyword evidence="6" id="KW-0067">ATP-binding</keyword>
<dbReference type="Pfam" id="PF00613">
    <property type="entry name" value="PI3Ka"/>
    <property type="match status" value="1"/>
</dbReference>
<evidence type="ECO:0000256" key="3">
    <source>
        <dbReference type="ARBA" id="ARBA00022679"/>
    </source>
</evidence>
<protein>
    <recommendedName>
        <fullName evidence="2">Phosphatidylinositol 3-kinase catalytic subunit type 3</fullName>
        <ecNumber evidence="1">2.7.1.137</ecNumber>
    </recommendedName>
    <alternativeName>
        <fullName evidence="7">Phosphoinositide-3-kinase class 3</fullName>
    </alternativeName>
</protein>
<name>A0AA36D086_9BILA</name>
<comment type="similarity">
    <text evidence="8">Belongs to the PI3/PI4-kinase family.</text>
</comment>
<dbReference type="CDD" id="cd00896">
    <property type="entry name" value="PI3Kc_III"/>
    <property type="match status" value="1"/>
</dbReference>
<keyword evidence="4" id="KW-0547">Nucleotide-binding</keyword>
<organism evidence="12 13">
    <name type="scientific">Mesorhabditis spiculigera</name>
    <dbReference type="NCBI Taxonomy" id="96644"/>
    <lineage>
        <taxon>Eukaryota</taxon>
        <taxon>Metazoa</taxon>
        <taxon>Ecdysozoa</taxon>
        <taxon>Nematoda</taxon>
        <taxon>Chromadorea</taxon>
        <taxon>Rhabditida</taxon>
        <taxon>Rhabditina</taxon>
        <taxon>Rhabditomorpha</taxon>
        <taxon>Rhabditoidea</taxon>
        <taxon>Rhabditidae</taxon>
        <taxon>Mesorhabditinae</taxon>
        <taxon>Mesorhabditis</taxon>
    </lineage>
</organism>
<feature type="domain" description="PI3K/PI4K catalytic" evidence="9">
    <location>
        <begin position="598"/>
        <end position="873"/>
    </location>
</feature>
<evidence type="ECO:0000259" key="9">
    <source>
        <dbReference type="PROSITE" id="PS50290"/>
    </source>
</evidence>
<dbReference type="InterPro" id="IPR057756">
    <property type="entry name" value="PI3-kinase_type3/VPS34_cat"/>
</dbReference>
<dbReference type="PANTHER" id="PTHR10048:SF7">
    <property type="entry name" value="PHOSPHATIDYLINOSITOL 3-KINASE CATALYTIC SUBUNIT TYPE 3"/>
    <property type="match status" value="1"/>
</dbReference>
<dbReference type="GO" id="GO:0048015">
    <property type="term" value="P:phosphatidylinositol-mediated signaling"/>
    <property type="evidence" value="ECO:0007669"/>
    <property type="project" value="TreeGrafter"/>
</dbReference>
<dbReference type="InterPro" id="IPR015433">
    <property type="entry name" value="PI3/4_kinase"/>
</dbReference>
<dbReference type="InterPro" id="IPR008290">
    <property type="entry name" value="PI3K_Vps34"/>
</dbReference>
<dbReference type="InterPro" id="IPR042236">
    <property type="entry name" value="PI3K_accessory_sf"/>
</dbReference>
<dbReference type="SMART" id="SM00146">
    <property type="entry name" value="PI3Kc"/>
    <property type="match status" value="1"/>
</dbReference>
<proteinExistence type="inferred from homology"/>
<dbReference type="Gene3D" id="1.25.40.70">
    <property type="entry name" value="Phosphatidylinositol 3-kinase, accessory domain (PIK)"/>
    <property type="match status" value="1"/>
</dbReference>
<keyword evidence="13" id="KW-1185">Reference proteome</keyword>
<dbReference type="AlphaFoldDB" id="A0AA36D086"/>
<dbReference type="GO" id="GO:0034271">
    <property type="term" value="C:phosphatidylinositol 3-kinase complex, class III, type I"/>
    <property type="evidence" value="ECO:0007669"/>
    <property type="project" value="TreeGrafter"/>
</dbReference>
<dbReference type="GO" id="GO:0005777">
    <property type="term" value="C:peroxisome"/>
    <property type="evidence" value="ECO:0007669"/>
    <property type="project" value="TreeGrafter"/>
</dbReference>
<dbReference type="GO" id="GO:0005768">
    <property type="term" value="C:endosome"/>
    <property type="evidence" value="ECO:0007669"/>
    <property type="project" value="TreeGrafter"/>
</dbReference>
<dbReference type="GO" id="GO:0034272">
    <property type="term" value="C:phosphatidylinositol 3-kinase complex, class III, type II"/>
    <property type="evidence" value="ECO:0007669"/>
    <property type="project" value="TreeGrafter"/>
</dbReference>
<gene>
    <name evidence="12" type="ORF">MSPICULIGERA_LOCUS16477</name>
</gene>
<dbReference type="PANTHER" id="PTHR10048">
    <property type="entry name" value="PHOSPHATIDYLINOSITOL KINASE"/>
    <property type="match status" value="1"/>
</dbReference>
<evidence type="ECO:0000313" key="13">
    <source>
        <dbReference type="Proteomes" id="UP001177023"/>
    </source>
</evidence>
<dbReference type="GO" id="GO:0006897">
    <property type="term" value="P:endocytosis"/>
    <property type="evidence" value="ECO:0007669"/>
    <property type="project" value="TreeGrafter"/>
</dbReference>
<evidence type="ECO:0000256" key="2">
    <source>
        <dbReference type="ARBA" id="ARBA00019787"/>
    </source>
</evidence>
<evidence type="ECO:0000259" key="11">
    <source>
        <dbReference type="PROSITE" id="PS51547"/>
    </source>
</evidence>
<dbReference type="InterPro" id="IPR016024">
    <property type="entry name" value="ARM-type_fold"/>
</dbReference>
<evidence type="ECO:0000256" key="5">
    <source>
        <dbReference type="ARBA" id="ARBA00022777"/>
    </source>
</evidence>
<dbReference type="FunFam" id="3.30.1010.10:FF:000002">
    <property type="entry name" value="Phosphatidylinositol 3-kinase catalytic subunit type 3"/>
    <property type="match status" value="1"/>
</dbReference>
<dbReference type="Gene3D" id="3.30.1010.10">
    <property type="entry name" value="Phosphatidylinositol 3-kinase Catalytic Subunit, Chain A, domain 4"/>
    <property type="match status" value="1"/>
</dbReference>
<dbReference type="SUPFAM" id="SSF56112">
    <property type="entry name" value="Protein kinase-like (PK-like)"/>
    <property type="match status" value="1"/>
</dbReference>
<dbReference type="SUPFAM" id="SSF49562">
    <property type="entry name" value="C2 domain (Calcium/lipid-binding domain, CaLB)"/>
    <property type="match status" value="1"/>
</dbReference>